<gene>
    <name evidence="1" type="ORF">DSM01_1006</name>
    <name evidence="2" type="ORF">SAMN04487999_1711</name>
</gene>
<evidence type="ECO:0000313" key="3">
    <source>
        <dbReference type="Proteomes" id="UP000184240"/>
    </source>
</evidence>
<accession>A0A1M5XTS4</accession>
<dbReference type="Proteomes" id="UP000184240">
    <property type="component" value="Unassembled WGS sequence"/>
</dbReference>
<sequence>MSTITTYRPLFQLDIFHKFFLDDGITPFDINETVLEKQLQKYNWNSFGKIVPTAETKVNLQNHRMLLKPSPLGFVVLIEAELLNDTAPNYTPLIALDQDLKLEFYIQLLDPQFYNYTDLDPAFDRPLFLSNYATLYNAAAPVYLARHNEESNAKNHSVSEAFKDFLIKKYGDLRTEKPFIISLKMRDAGSGLNLILLNGTLPQHTPHFKIVFHNRKTIWRYYSVATKVLIYTTEPEEKPLVQHGIVPISNAGTDYPTPTPSRIYQDRDTDGSLIKTYSNIYIN</sequence>
<dbReference type="EMBL" id="FQXT01000003">
    <property type="protein sequence ID" value="SHI03176.1"/>
    <property type="molecule type" value="Genomic_DNA"/>
</dbReference>
<evidence type="ECO:0000313" key="1">
    <source>
        <dbReference type="EMBL" id="RXG30256.1"/>
    </source>
</evidence>
<evidence type="ECO:0000313" key="4">
    <source>
        <dbReference type="Proteomes" id="UP000290037"/>
    </source>
</evidence>
<reference evidence="3" key="2">
    <citation type="submission" date="2016-11" db="EMBL/GenBank/DDBJ databases">
        <authorList>
            <person name="Varghese N."/>
            <person name="Submissions S."/>
        </authorList>
    </citation>
    <scope>NUCLEOTIDE SEQUENCE [LARGE SCALE GENOMIC DNA]</scope>
    <source>
        <strain evidence="3">DSM 19859</strain>
    </source>
</reference>
<dbReference type="RefSeq" id="WP_072982226.1">
    <property type="nucleotide sequence ID" value="NZ_FQXT01000003.1"/>
</dbReference>
<reference evidence="2" key="1">
    <citation type="submission" date="2016-11" db="EMBL/GenBank/DDBJ databases">
        <authorList>
            <person name="Jaros S."/>
            <person name="Januszkiewicz K."/>
            <person name="Wedrychowicz H."/>
        </authorList>
    </citation>
    <scope>NUCLEOTIDE SEQUENCE [LARGE SCALE GENOMIC DNA]</scope>
    <source>
        <strain evidence="2">DSM 19859</strain>
    </source>
</reference>
<name>A0A1M5XTS4_9FLAO</name>
<protein>
    <submittedName>
        <fullName evidence="2">Uncharacterized protein</fullName>
    </submittedName>
</protein>
<reference evidence="1 4" key="3">
    <citation type="submission" date="2018-07" db="EMBL/GenBank/DDBJ databases">
        <title>Leeuwenhoekiella genomics.</title>
        <authorList>
            <person name="Tahon G."/>
            <person name="Willems A."/>
        </authorList>
    </citation>
    <scope>NUCLEOTIDE SEQUENCE [LARGE SCALE GENOMIC DNA]</scope>
    <source>
        <strain evidence="1 4">LMG 24856</strain>
    </source>
</reference>
<dbReference type="OrthoDB" id="5177801at2"/>
<dbReference type="AlphaFoldDB" id="A0A1M5XTS4"/>
<proteinExistence type="predicted"/>
<evidence type="ECO:0000313" key="2">
    <source>
        <dbReference type="EMBL" id="SHI03176.1"/>
    </source>
</evidence>
<keyword evidence="4" id="KW-1185">Reference proteome</keyword>
<dbReference type="STRING" id="573501.SAMN04487999_1711"/>
<organism evidence="2 3">
    <name type="scientific">Leeuwenhoekiella palythoae</name>
    <dbReference type="NCBI Taxonomy" id="573501"/>
    <lineage>
        <taxon>Bacteria</taxon>
        <taxon>Pseudomonadati</taxon>
        <taxon>Bacteroidota</taxon>
        <taxon>Flavobacteriia</taxon>
        <taxon>Flavobacteriales</taxon>
        <taxon>Flavobacteriaceae</taxon>
        <taxon>Leeuwenhoekiella</taxon>
    </lineage>
</organism>
<dbReference type="EMBL" id="QOVN01000002">
    <property type="protein sequence ID" value="RXG30256.1"/>
    <property type="molecule type" value="Genomic_DNA"/>
</dbReference>
<dbReference type="Proteomes" id="UP000290037">
    <property type="component" value="Unassembled WGS sequence"/>
</dbReference>